<accession>A0A2S2DEY2</accession>
<evidence type="ECO:0008006" key="3">
    <source>
        <dbReference type="Google" id="ProtNLM"/>
    </source>
</evidence>
<name>A0A2S2DEY2_9BURK</name>
<reference evidence="1 2" key="1">
    <citation type="submission" date="2018-05" db="EMBL/GenBank/DDBJ databases">
        <title>Complete genome sequence of Massilia oculi sp. nov. CCUG 43427T (=DSM 26321T), the type strain of M. oculi, and comparison with genome sequences of other Massilia strains.</title>
        <authorList>
            <person name="Zhu B."/>
        </authorList>
    </citation>
    <scope>NUCLEOTIDE SEQUENCE [LARGE SCALE GENOMIC DNA]</scope>
    <source>
        <strain evidence="1 2">CCUG 43427</strain>
    </source>
</reference>
<dbReference type="EMBL" id="CP029343">
    <property type="protein sequence ID" value="AWL03416.1"/>
    <property type="molecule type" value="Genomic_DNA"/>
</dbReference>
<proteinExistence type="predicted"/>
<protein>
    <recommendedName>
        <fullName evidence="3">DUF1353 domain-containing protein</fullName>
    </recommendedName>
</protein>
<evidence type="ECO:0000313" key="1">
    <source>
        <dbReference type="EMBL" id="AWL03416.1"/>
    </source>
</evidence>
<dbReference type="AlphaFoldDB" id="A0A2S2DEY2"/>
<dbReference type="InterPro" id="IPR010767">
    <property type="entry name" value="Phage_CGC-2007_Cje0229"/>
</dbReference>
<organism evidence="1 2">
    <name type="scientific">Massilia oculi</name>
    <dbReference type="NCBI Taxonomy" id="945844"/>
    <lineage>
        <taxon>Bacteria</taxon>
        <taxon>Pseudomonadati</taxon>
        <taxon>Pseudomonadota</taxon>
        <taxon>Betaproteobacteria</taxon>
        <taxon>Burkholderiales</taxon>
        <taxon>Oxalobacteraceae</taxon>
        <taxon>Telluria group</taxon>
        <taxon>Massilia</taxon>
    </lineage>
</organism>
<keyword evidence="2" id="KW-1185">Reference proteome</keyword>
<dbReference type="Proteomes" id="UP000245820">
    <property type="component" value="Chromosome"/>
</dbReference>
<dbReference type="OrthoDB" id="88276at2"/>
<gene>
    <name evidence="1" type="ORF">DIR46_02400</name>
</gene>
<sequence>MAPRASKARFLSTLRTDRVSLTSADRILLAPLAFSSALLDRYVVVPEGFVTDFASVPRAPLTYWLFGGVGDEAAVVHDFLYETGAVPRALADEVYGEALEACGVPAWRRGPMVLAVRLFGGSRYTPPAPAAP</sequence>
<dbReference type="KEGG" id="mtim:DIR46_02400"/>
<dbReference type="Pfam" id="PF07087">
    <property type="entry name" value="DUF1353"/>
    <property type="match status" value="1"/>
</dbReference>
<dbReference type="RefSeq" id="WP_109343819.1">
    <property type="nucleotide sequence ID" value="NZ_CP029343.1"/>
</dbReference>
<evidence type="ECO:0000313" key="2">
    <source>
        <dbReference type="Proteomes" id="UP000245820"/>
    </source>
</evidence>